<keyword evidence="1" id="KW-0812">Transmembrane</keyword>
<name>A0A2P8DZP8_9BACT</name>
<keyword evidence="3" id="KW-1185">Reference proteome</keyword>
<dbReference type="AlphaFoldDB" id="A0A2P8DZP8"/>
<evidence type="ECO:0000313" key="2">
    <source>
        <dbReference type="EMBL" id="PSL02670.1"/>
    </source>
</evidence>
<reference evidence="2 3" key="1">
    <citation type="submission" date="2018-03" db="EMBL/GenBank/DDBJ databases">
        <title>Genomic Encyclopedia of Archaeal and Bacterial Type Strains, Phase II (KMG-II): from individual species to whole genera.</title>
        <authorList>
            <person name="Goeker M."/>
        </authorList>
    </citation>
    <scope>NUCLEOTIDE SEQUENCE [LARGE SCALE GENOMIC DNA]</scope>
    <source>
        <strain evidence="2 3">DSM 28057</strain>
    </source>
</reference>
<accession>A0A2P8DZP8</accession>
<keyword evidence="1" id="KW-1133">Transmembrane helix</keyword>
<keyword evidence="1" id="KW-0472">Membrane</keyword>
<comment type="caution">
    <text evidence="2">The sequence shown here is derived from an EMBL/GenBank/DDBJ whole genome shotgun (WGS) entry which is preliminary data.</text>
</comment>
<evidence type="ECO:0000256" key="1">
    <source>
        <dbReference type="SAM" id="Phobius"/>
    </source>
</evidence>
<proteinExistence type="predicted"/>
<organism evidence="2 3">
    <name type="scientific">Cecembia rubra</name>
    <dbReference type="NCBI Taxonomy" id="1485585"/>
    <lineage>
        <taxon>Bacteria</taxon>
        <taxon>Pseudomonadati</taxon>
        <taxon>Bacteroidota</taxon>
        <taxon>Cytophagia</taxon>
        <taxon>Cytophagales</taxon>
        <taxon>Cyclobacteriaceae</taxon>
        <taxon>Cecembia</taxon>
    </lineage>
</organism>
<sequence length="51" mass="6042">MDFKAFPYGFTKSMKVINPFYIRFWFLLGVKLYLFILSCGGSVMLQEDESY</sequence>
<feature type="transmembrane region" description="Helical" evidence="1">
    <location>
        <begin position="20"/>
        <end position="45"/>
    </location>
</feature>
<dbReference type="Proteomes" id="UP000240708">
    <property type="component" value="Unassembled WGS sequence"/>
</dbReference>
<protein>
    <submittedName>
        <fullName evidence="2">Uncharacterized protein</fullName>
    </submittedName>
</protein>
<evidence type="ECO:0000313" key="3">
    <source>
        <dbReference type="Proteomes" id="UP000240708"/>
    </source>
</evidence>
<gene>
    <name evidence="2" type="ORF">CLV48_109140</name>
</gene>
<dbReference type="EMBL" id="PYGF01000009">
    <property type="protein sequence ID" value="PSL02670.1"/>
    <property type="molecule type" value="Genomic_DNA"/>
</dbReference>